<dbReference type="EMBL" id="JACHDZ010000005">
    <property type="protein sequence ID" value="MBB5345104.1"/>
    <property type="molecule type" value="Genomic_DNA"/>
</dbReference>
<sequence>MVQSTDLCGIKPVEITYDFHAPAHTILGAYLSVGPQCYAMRATRLAKLRMHREY</sequence>
<proteinExistence type="predicted"/>
<organism evidence="1 2">
    <name type="scientific">Tunturiibacter lichenicola</name>
    <dbReference type="NCBI Taxonomy" id="2051959"/>
    <lineage>
        <taxon>Bacteria</taxon>
        <taxon>Pseudomonadati</taxon>
        <taxon>Acidobacteriota</taxon>
        <taxon>Terriglobia</taxon>
        <taxon>Terriglobales</taxon>
        <taxon>Acidobacteriaceae</taxon>
        <taxon>Tunturiibacter</taxon>
    </lineage>
</organism>
<evidence type="ECO:0000313" key="2">
    <source>
        <dbReference type="Proteomes" id="UP000569092"/>
    </source>
</evidence>
<dbReference type="AlphaFoldDB" id="A0A7W8JC20"/>
<protein>
    <submittedName>
        <fullName evidence="1">Uncharacterized protein</fullName>
    </submittedName>
</protein>
<dbReference type="Proteomes" id="UP000569092">
    <property type="component" value="Unassembled WGS sequence"/>
</dbReference>
<name>A0A7W8JC20_9BACT</name>
<reference evidence="1 2" key="1">
    <citation type="submission" date="2020-08" db="EMBL/GenBank/DDBJ databases">
        <title>Genomic Encyclopedia of Type Strains, Phase IV (KMG-V): Genome sequencing to study the core and pangenomes of soil and plant-associated prokaryotes.</title>
        <authorList>
            <person name="Whitman W."/>
        </authorList>
    </citation>
    <scope>NUCLEOTIDE SEQUENCE [LARGE SCALE GENOMIC DNA]</scope>
    <source>
        <strain evidence="1 2">M8US30</strain>
    </source>
</reference>
<accession>A0A7W8JC20</accession>
<gene>
    <name evidence="1" type="ORF">HDF10_003095</name>
</gene>
<comment type="caution">
    <text evidence="1">The sequence shown here is derived from an EMBL/GenBank/DDBJ whole genome shotgun (WGS) entry which is preliminary data.</text>
</comment>
<evidence type="ECO:0000313" key="1">
    <source>
        <dbReference type="EMBL" id="MBB5345104.1"/>
    </source>
</evidence>